<dbReference type="EMBL" id="LN609528">
    <property type="protein sequence ID" value="CEF62390.1"/>
    <property type="molecule type" value="Genomic_DNA"/>
</dbReference>
<reference evidence="3" key="2">
    <citation type="submission" date="2020-12" db="UniProtKB">
        <authorList>
            <consortium name="WormBaseParasite"/>
        </authorList>
    </citation>
    <scope>IDENTIFICATION</scope>
</reference>
<dbReference type="AlphaFoldDB" id="A0A090KXZ3"/>
<gene>
    <name evidence="1 3 4" type="ORF">SRAE_1000066300</name>
</gene>
<accession>A0A090KXZ3</accession>
<reference evidence="1 2" key="1">
    <citation type="submission" date="2014-09" db="EMBL/GenBank/DDBJ databases">
        <authorList>
            <person name="Martin A.A."/>
        </authorList>
    </citation>
    <scope>NUCLEOTIDE SEQUENCE</scope>
    <source>
        <strain evidence="2">ED321</strain>
        <strain evidence="1">ED321 Heterogonic</strain>
    </source>
</reference>
<dbReference type="Proteomes" id="UP000035682">
    <property type="component" value="Unplaced"/>
</dbReference>
<dbReference type="GeneID" id="36374755"/>
<evidence type="ECO:0000313" key="4">
    <source>
        <dbReference type="WormBase" id="SRAE_1000066300"/>
    </source>
</evidence>
<keyword evidence="2" id="KW-1185">Reference proteome</keyword>
<dbReference type="CTD" id="36374755"/>
<evidence type="ECO:0000313" key="3">
    <source>
        <dbReference type="WBParaSite" id="SRAE_1000066300.1"/>
    </source>
</evidence>
<dbReference type="WormBase" id="SRAE_1000066300">
    <property type="protein sequence ID" value="SRP09287"/>
    <property type="gene ID" value="WBGene00257260"/>
</dbReference>
<evidence type="ECO:0000313" key="2">
    <source>
        <dbReference type="Proteomes" id="UP000035682"/>
    </source>
</evidence>
<protein>
    <submittedName>
        <fullName evidence="1 3">Uncharacterized protein</fullName>
    </submittedName>
</protein>
<dbReference type="WBParaSite" id="SRAE_1000066300.1">
    <property type="protein sequence ID" value="SRAE_1000066300.1"/>
    <property type="gene ID" value="WBGene00257260"/>
</dbReference>
<organism evidence="1">
    <name type="scientific">Strongyloides ratti</name>
    <name type="common">Parasitic roundworm</name>
    <dbReference type="NCBI Taxonomy" id="34506"/>
    <lineage>
        <taxon>Eukaryota</taxon>
        <taxon>Metazoa</taxon>
        <taxon>Ecdysozoa</taxon>
        <taxon>Nematoda</taxon>
        <taxon>Chromadorea</taxon>
        <taxon>Rhabditida</taxon>
        <taxon>Tylenchina</taxon>
        <taxon>Panagrolaimomorpha</taxon>
        <taxon>Strongyloidoidea</taxon>
        <taxon>Strongyloididae</taxon>
        <taxon>Strongyloides</taxon>
    </lineage>
</organism>
<evidence type="ECO:0000313" key="1">
    <source>
        <dbReference type="EMBL" id="CEF62390.1"/>
    </source>
</evidence>
<proteinExistence type="predicted"/>
<name>A0A090KXZ3_STRRB</name>
<dbReference type="RefSeq" id="XP_024501592.1">
    <property type="nucleotide sequence ID" value="XM_024647523.1"/>
</dbReference>
<sequence length="203" mass="22963">MDKLLEISQDNRNLLNTVNEKIDCILRRITVLEEKLYANKEDRSITPSNMNCESLEIGVLDTNTSSNNHFVTDSGACEDEFYDAIQGLSLTQLDGEVFHCSLYHSYKTGSAKRISKVECSFKRKGRETVLEVINDACNVDHQIICGVEDEKMYGFLDKGNHAVVVIKADVLVCTVPNLRSILLKFKNKIIASEVYKRVSTLFF</sequence>